<reference evidence="1" key="2">
    <citation type="submission" date="2020-09" db="EMBL/GenBank/DDBJ databases">
        <authorList>
            <person name="Sun Q."/>
            <person name="Zhou Y."/>
        </authorList>
    </citation>
    <scope>NUCLEOTIDE SEQUENCE</scope>
    <source>
        <strain evidence="1">CGMCC 1.7081</strain>
    </source>
</reference>
<keyword evidence="2" id="KW-1185">Reference proteome</keyword>
<accession>A0A8J3ME74</accession>
<comment type="caution">
    <text evidence="1">The sequence shown here is derived from an EMBL/GenBank/DDBJ whole genome shotgun (WGS) entry which is preliminary data.</text>
</comment>
<dbReference type="EMBL" id="BNAP01000016">
    <property type="protein sequence ID" value="GHG96261.1"/>
    <property type="molecule type" value="Genomic_DNA"/>
</dbReference>
<sequence length="104" mass="11789">MAHREGMMFVPRIPPDGIIVESTGLHLKLFSKPSDQFRWRHDAVAPPEARVAQQTNMHRDTKEVFGATSGTDQVNVVPAQQIMADQSIRIRQHLEEVCMRAGRK</sequence>
<gene>
    <name evidence="1" type="ORF">GCM10010961_30520</name>
</gene>
<proteinExistence type="predicted"/>
<reference evidence="1" key="1">
    <citation type="journal article" date="2014" name="Int. J. Syst. Evol. Microbiol.">
        <title>Complete genome sequence of Corynebacterium casei LMG S-19264T (=DSM 44701T), isolated from a smear-ripened cheese.</title>
        <authorList>
            <consortium name="US DOE Joint Genome Institute (JGI-PGF)"/>
            <person name="Walter F."/>
            <person name="Albersmeier A."/>
            <person name="Kalinowski J."/>
            <person name="Ruckert C."/>
        </authorList>
    </citation>
    <scope>NUCLEOTIDE SEQUENCE</scope>
    <source>
        <strain evidence="1">CGMCC 1.7081</strain>
    </source>
</reference>
<name>A0A8J3ME74_9RHOB</name>
<dbReference type="AlphaFoldDB" id="A0A8J3ME74"/>
<dbReference type="Proteomes" id="UP000611500">
    <property type="component" value="Unassembled WGS sequence"/>
</dbReference>
<evidence type="ECO:0000313" key="1">
    <source>
        <dbReference type="EMBL" id="GHG96261.1"/>
    </source>
</evidence>
<organism evidence="1 2">
    <name type="scientific">Pseudodonghicola xiamenensis</name>
    <dbReference type="NCBI Taxonomy" id="337702"/>
    <lineage>
        <taxon>Bacteria</taxon>
        <taxon>Pseudomonadati</taxon>
        <taxon>Pseudomonadota</taxon>
        <taxon>Alphaproteobacteria</taxon>
        <taxon>Rhodobacterales</taxon>
        <taxon>Paracoccaceae</taxon>
        <taxon>Pseudodonghicola</taxon>
    </lineage>
</organism>
<protein>
    <submittedName>
        <fullName evidence="1">Uncharacterized protein</fullName>
    </submittedName>
</protein>
<evidence type="ECO:0000313" key="2">
    <source>
        <dbReference type="Proteomes" id="UP000611500"/>
    </source>
</evidence>